<dbReference type="PANTHER" id="PTHR11474">
    <property type="entry name" value="TYROSINASE FAMILY MEMBER"/>
    <property type="match status" value="1"/>
</dbReference>
<dbReference type="EMBL" id="JAGPYM010000058">
    <property type="protein sequence ID" value="KAH6871208.1"/>
    <property type="molecule type" value="Genomic_DNA"/>
</dbReference>
<keyword evidence="3" id="KW-0732">Signal</keyword>
<dbReference type="Gene3D" id="1.10.1280.10">
    <property type="entry name" value="Di-copper center containing domain from catechol oxidase"/>
    <property type="match status" value="1"/>
</dbReference>
<dbReference type="InterPro" id="IPR050316">
    <property type="entry name" value="Tyrosinase/Hemocyanin"/>
</dbReference>
<accession>A0A9P8VP55</accession>
<dbReference type="SUPFAM" id="SSF48056">
    <property type="entry name" value="Di-copper centre-containing domain"/>
    <property type="match status" value="1"/>
</dbReference>
<feature type="signal peptide" evidence="3">
    <location>
        <begin position="1"/>
        <end position="18"/>
    </location>
</feature>
<dbReference type="PRINTS" id="PR00092">
    <property type="entry name" value="TYROSINASE"/>
</dbReference>
<dbReference type="PROSITE" id="PS00497">
    <property type="entry name" value="TYROSINASE_1"/>
    <property type="match status" value="1"/>
</dbReference>
<evidence type="ECO:0000259" key="4">
    <source>
        <dbReference type="PROSITE" id="PS00497"/>
    </source>
</evidence>
<dbReference type="GO" id="GO:0046872">
    <property type="term" value="F:metal ion binding"/>
    <property type="evidence" value="ECO:0007669"/>
    <property type="project" value="UniProtKB-KW"/>
</dbReference>
<evidence type="ECO:0000259" key="5">
    <source>
        <dbReference type="PROSITE" id="PS00498"/>
    </source>
</evidence>
<evidence type="ECO:0000256" key="1">
    <source>
        <dbReference type="ARBA" id="ARBA00022723"/>
    </source>
</evidence>
<feature type="domain" description="Tyrosinase copper-binding" evidence="5">
    <location>
        <begin position="289"/>
        <end position="300"/>
    </location>
</feature>
<protein>
    <submittedName>
        <fullName evidence="6">Tyrosinase</fullName>
    </submittedName>
</protein>
<evidence type="ECO:0000256" key="2">
    <source>
        <dbReference type="SAM" id="MobiDB-lite"/>
    </source>
</evidence>
<evidence type="ECO:0000313" key="7">
    <source>
        <dbReference type="Proteomes" id="UP000777438"/>
    </source>
</evidence>
<dbReference type="InterPro" id="IPR002227">
    <property type="entry name" value="Tyrosinase_Cu-bd"/>
</dbReference>
<sequence length="541" mass="60473">MLFRFSALLCALASVAIAQSAYPITGVKVASGSPVPLRLNINTLQSNGGPQWDLYIRSLVDLYSQDAKNQLSFFQVAGIHGKPYIEWNGAGKSTSNGWMGYCPHGENLFLPWHRPYVLLFEQRLVETATKLANQYPSQYRAQYQNAAKTLRAPFWDWAASPNVPAATVPGKVKVKAPNGSGLKTIEVENPLRYYRFPKSAINGQFGSFNRDSQIYKCRSPQSYPNSANQAMSQRSYKSWTYDAFTRSTTFDQFASTGSSGISLEQIHNAIHWDGSCGYQFLDADYSGFDPLFMLHHCNVDRMWAYWQAMKPSQALFTRSYSGSARFSTPEGTTISPGSPLKPFFSSPGTFHTSNSVKSIKKFGYTYEALEYWKKSDKQMQTDATALINRLYATGATRPQLKKRDGEQTTRYFAQVKVNVEELDRPCAIALYANVTSVGNFFVLKQPASGLFYGKFSLDKAADPTEVNDEKTSSVIDDLLASLRVEIKKHDGTLIPLADVPSLKIELENVEVVPPDTETQLPEYKEAEQHTAPKKQVNPPEK</sequence>
<reference evidence="6 7" key="1">
    <citation type="journal article" date="2021" name="Nat. Commun.">
        <title>Genetic determinants of endophytism in the Arabidopsis root mycobiome.</title>
        <authorList>
            <person name="Mesny F."/>
            <person name="Miyauchi S."/>
            <person name="Thiergart T."/>
            <person name="Pickel B."/>
            <person name="Atanasova L."/>
            <person name="Karlsson M."/>
            <person name="Huettel B."/>
            <person name="Barry K.W."/>
            <person name="Haridas S."/>
            <person name="Chen C."/>
            <person name="Bauer D."/>
            <person name="Andreopoulos W."/>
            <person name="Pangilinan J."/>
            <person name="LaButti K."/>
            <person name="Riley R."/>
            <person name="Lipzen A."/>
            <person name="Clum A."/>
            <person name="Drula E."/>
            <person name="Henrissat B."/>
            <person name="Kohler A."/>
            <person name="Grigoriev I.V."/>
            <person name="Martin F.M."/>
            <person name="Hacquard S."/>
        </authorList>
    </citation>
    <scope>NUCLEOTIDE SEQUENCE [LARGE SCALE GENOMIC DNA]</scope>
    <source>
        <strain evidence="6 7">MPI-CAGE-CH-0241</strain>
    </source>
</reference>
<evidence type="ECO:0000256" key="3">
    <source>
        <dbReference type="SAM" id="SignalP"/>
    </source>
</evidence>
<feature type="domain" description="Tyrosinase copper-binding" evidence="4">
    <location>
        <begin position="104"/>
        <end position="121"/>
    </location>
</feature>
<dbReference type="OrthoDB" id="6132182at2759"/>
<feature type="region of interest" description="Disordered" evidence="2">
    <location>
        <begin position="513"/>
        <end position="541"/>
    </location>
</feature>
<dbReference type="Proteomes" id="UP000777438">
    <property type="component" value="Unassembled WGS sequence"/>
</dbReference>
<dbReference type="AlphaFoldDB" id="A0A9P8VP55"/>
<comment type="caution">
    <text evidence="6">The sequence shown here is derived from an EMBL/GenBank/DDBJ whole genome shotgun (WGS) entry which is preliminary data.</text>
</comment>
<dbReference type="PANTHER" id="PTHR11474:SF131">
    <property type="entry name" value="TYROSINASE COPPER-BINDING DOMAIN-CONTAINING PROTEIN"/>
    <property type="match status" value="1"/>
</dbReference>
<evidence type="ECO:0000313" key="6">
    <source>
        <dbReference type="EMBL" id="KAH6871208.1"/>
    </source>
</evidence>
<keyword evidence="1" id="KW-0479">Metal-binding</keyword>
<keyword evidence="7" id="KW-1185">Reference proteome</keyword>
<dbReference type="InterPro" id="IPR008922">
    <property type="entry name" value="Di-copper_centre_dom_sf"/>
</dbReference>
<dbReference type="GO" id="GO:0016491">
    <property type="term" value="F:oxidoreductase activity"/>
    <property type="evidence" value="ECO:0007669"/>
    <property type="project" value="InterPro"/>
</dbReference>
<dbReference type="PROSITE" id="PS00498">
    <property type="entry name" value="TYROSINASE_2"/>
    <property type="match status" value="1"/>
</dbReference>
<dbReference type="Pfam" id="PF00264">
    <property type="entry name" value="Tyrosinase"/>
    <property type="match status" value="1"/>
</dbReference>
<name>A0A9P8VP55_9HYPO</name>
<proteinExistence type="predicted"/>
<feature type="chain" id="PRO_5040446361" evidence="3">
    <location>
        <begin position="19"/>
        <end position="541"/>
    </location>
</feature>
<gene>
    <name evidence="6" type="ORF">B0T10DRAFT_500759</name>
</gene>
<organism evidence="6 7">
    <name type="scientific">Thelonectria olida</name>
    <dbReference type="NCBI Taxonomy" id="1576542"/>
    <lineage>
        <taxon>Eukaryota</taxon>
        <taxon>Fungi</taxon>
        <taxon>Dikarya</taxon>
        <taxon>Ascomycota</taxon>
        <taxon>Pezizomycotina</taxon>
        <taxon>Sordariomycetes</taxon>
        <taxon>Hypocreomycetidae</taxon>
        <taxon>Hypocreales</taxon>
        <taxon>Nectriaceae</taxon>
        <taxon>Thelonectria</taxon>
    </lineage>
</organism>